<dbReference type="PANTHER" id="PTHR34533:SF2">
    <property type="entry name" value="COILED-COIL DOMAIN CONTAINING 163"/>
    <property type="match status" value="1"/>
</dbReference>
<dbReference type="PANTHER" id="PTHR34533">
    <property type="entry name" value="TRANSMEMBRANE PROTEIN CCDC163"/>
    <property type="match status" value="1"/>
</dbReference>
<proteinExistence type="predicted"/>
<dbReference type="FunCoup" id="A0A1S3WL98">
    <property type="interactions" value="11"/>
</dbReference>
<protein>
    <submittedName>
        <fullName evidence="3">Transmembrane protein CCDC163 isoform X1</fullName>
    </submittedName>
</protein>
<dbReference type="InParanoid" id="A0A1S3WL98"/>
<reference evidence="3" key="1">
    <citation type="submission" date="2025-08" db="UniProtKB">
        <authorList>
            <consortium name="RefSeq"/>
        </authorList>
    </citation>
    <scope>IDENTIFICATION</scope>
</reference>
<name>A0A1S3WL98_ERIEU</name>
<dbReference type="InterPro" id="IPR039284">
    <property type="entry name" value="CCDC159/163"/>
</dbReference>
<keyword evidence="1" id="KW-0175">Coiled coil</keyword>
<dbReference type="AlphaFoldDB" id="A0A1S3WL98"/>
<keyword evidence="3" id="KW-0812">Transmembrane</keyword>
<feature type="coiled-coil region" evidence="1">
    <location>
        <begin position="94"/>
        <end position="167"/>
    </location>
</feature>
<gene>
    <name evidence="3" type="primary">CCDC163</name>
</gene>
<keyword evidence="2" id="KW-1185">Reference proteome</keyword>
<dbReference type="Proteomes" id="UP001652624">
    <property type="component" value="Chromosome 13"/>
</dbReference>
<feature type="coiled-coil region" evidence="1">
    <location>
        <begin position="197"/>
        <end position="224"/>
    </location>
</feature>
<dbReference type="OrthoDB" id="9904351at2759"/>
<evidence type="ECO:0000313" key="3">
    <source>
        <dbReference type="RefSeq" id="XP_016047125.1"/>
    </source>
</evidence>
<sequence length="269" mass="30934">MHSSWSERLDELLSATDGNVARIKQRLYPLGVSTAARDLIGTWISPHHLPPQPGAQTPGPWALETLTAPGRLSWAKTHTASPLQDEVLILQTQLQSQTQAVETLRQTVQDLLEDQEQQKHQICSLEASVRLLQRGPERRTLLLEQRLERMRKELQSLRSQVQEQCQAQIQTRPRKCSTPSVLHQEFQNEQQLLWEESEVLREELKLLQDQLSQHQELLLKQMTEGRQTQACNWKISSGAPFLTWSPVSYSSRSRTLRRSTCPLRNPRCS</sequence>
<organism evidence="2 3">
    <name type="scientific">Erinaceus europaeus</name>
    <name type="common">Western European hedgehog</name>
    <dbReference type="NCBI Taxonomy" id="9365"/>
    <lineage>
        <taxon>Eukaryota</taxon>
        <taxon>Metazoa</taxon>
        <taxon>Chordata</taxon>
        <taxon>Craniata</taxon>
        <taxon>Vertebrata</taxon>
        <taxon>Euteleostomi</taxon>
        <taxon>Mammalia</taxon>
        <taxon>Eutheria</taxon>
        <taxon>Laurasiatheria</taxon>
        <taxon>Eulipotyphla</taxon>
        <taxon>Erinaceidae</taxon>
        <taxon>Erinaceinae</taxon>
        <taxon>Erinaceus</taxon>
    </lineage>
</organism>
<evidence type="ECO:0000256" key="1">
    <source>
        <dbReference type="SAM" id="Coils"/>
    </source>
</evidence>
<accession>A0A1S3WL98</accession>
<keyword evidence="3" id="KW-0472">Membrane</keyword>
<dbReference type="RefSeq" id="XP_016047125.1">
    <property type="nucleotide sequence ID" value="XM_016191639.2"/>
</dbReference>
<evidence type="ECO:0000313" key="2">
    <source>
        <dbReference type="Proteomes" id="UP001652624"/>
    </source>
</evidence>